<dbReference type="Proteomes" id="UP000635071">
    <property type="component" value="Unassembled WGS sequence"/>
</dbReference>
<comment type="caution">
    <text evidence="2">The sequence shown here is derived from an EMBL/GenBank/DDBJ whole genome shotgun (WGS) entry which is preliminary data.</text>
</comment>
<evidence type="ECO:0000313" key="2">
    <source>
        <dbReference type="EMBL" id="GGE02831.1"/>
    </source>
</evidence>
<evidence type="ECO:0000256" key="1">
    <source>
        <dbReference type="SAM" id="MobiDB-lite"/>
    </source>
</evidence>
<name>A0A917E433_9SPHN</name>
<keyword evidence="3" id="KW-1185">Reference proteome</keyword>
<accession>A0A917E433</accession>
<gene>
    <name evidence="2" type="ORF">GCM10011529_06600</name>
</gene>
<reference evidence="2" key="2">
    <citation type="submission" date="2020-09" db="EMBL/GenBank/DDBJ databases">
        <authorList>
            <person name="Sun Q."/>
            <person name="Zhou Y."/>
        </authorList>
    </citation>
    <scope>NUCLEOTIDE SEQUENCE</scope>
    <source>
        <strain evidence="2">CGMCC 1.15519</strain>
    </source>
</reference>
<evidence type="ECO:0000313" key="3">
    <source>
        <dbReference type="Proteomes" id="UP000635071"/>
    </source>
</evidence>
<sequence length="171" mass="17461">MNSRITPARPADSVANAARPPVPGPSCKALAPDERLTVALIRHIVIHGTGGPPTGRLFGHRAAESGSEPSGIVLSSTAYAALGDWLTLLADAATRQIAVGAPTHCCPSPDEVRMLAIIAGAPRGDFAFVHSLLGEMVGPGAVDALAHGAERLGEDLIAAGITLRPVRFTGP</sequence>
<feature type="region of interest" description="Disordered" evidence="1">
    <location>
        <begin position="1"/>
        <end position="23"/>
    </location>
</feature>
<dbReference type="AlphaFoldDB" id="A0A917E433"/>
<reference evidence="2" key="1">
    <citation type="journal article" date="2014" name="Int. J. Syst. Evol. Microbiol.">
        <title>Complete genome sequence of Corynebacterium casei LMG S-19264T (=DSM 44701T), isolated from a smear-ripened cheese.</title>
        <authorList>
            <consortium name="US DOE Joint Genome Institute (JGI-PGF)"/>
            <person name="Walter F."/>
            <person name="Albersmeier A."/>
            <person name="Kalinowski J."/>
            <person name="Ruckert C."/>
        </authorList>
    </citation>
    <scope>NUCLEOTIDE SEQUENCE</scope>
    <source>
        <strain evidence="2">CGMCC 1.15519</strain>
    </source>
</reference>
<dbReference type="EMBL" id="BMJM01000002">
    <property type="protein sequence ID" value="GGE02831.1"/>
    <property type="molecule type" value="Genomic_DNA"/>
</dbReference>
<organism evidence="2 3">
    <name type="scientific">Sandarakinorhabdus glacialis</name>
    <dbReference type="NCBI Taxonomy" id="1614636"/>
    <lineage>
        <taxon>Bacteria</taxon>
        <taxon>Pseudomonadati</taxon>
        <taxon>Pseudomonadota</taxon>
        <taxon>Alphaproteobacteria</taxon>
        <taxon>Sphingomonadales</taxon>
        <taxon>Sphingosinicellaceae</taxon>
        <taxon>Sandarakinorhabdus</taxon>
    </lineage>
</organism>
<protein>
    <submittedName>
        <fullName evidence="2">Uncharacterized protein</fullName>
    </submittedName>
</protein>
<proteinExistence type="predicted"/>
<dbReference type="RefSeq" id="WP_188761508.1">
    <property type="nucleotide sequence ID" value="NZ_BMJM01000002.1"/>
</dbReference>